<protein>
    <submittedName>
        <fullName evidence="1">Uncharacterized protein</fullName>
    </submittedName>
</protein>
<organism evidence="1">
    <name type="scientific">Bradyrhizobium quebecense</name>
    <dbReference type="NCBI Taxonomy" id="2748629"/>
    <lineage>
        <taxon>Bacteria</taxon>
        <taxon>Pseudomonadati</taxon>
        <taxon>Pseudomonadota</taxon>
        <taxon>Alphaproteobacteria</taxon>
        <taxon>Hyphomicrobiales</taxon>
        <taxon>Nitrobacteraceae</taxon>
        <taxon>Bradyrhizobium</taxon>
    </lineage>
</organism>
<proteinExistence type="predicted"/>
<comment type="caution">
    <text evidence="1">The sequence shown here is derived from an EMBL/GenBank/DDBJ whole genome shotgun (WGS) entry which is preliminary data.</text>
</comment>
<name>A0A973WNL1_9BRAD</name>
<dbReference type="EMBL" id="JABWSX010000001">
    <property type="protein sequence ID" value="NVL08289.1"/>
    <property type="molecule type" value="Genomic_DNA"/>
</dbReference>
<gene>
    <name evidence="1" type="ORF">HU230_21530</name>
</gene>
<accession>A0A973WNL1</accession>
<evidence type="ECO:0000313" key="1">
    <source>
        <dbReference type="EMBL" id="NVL08289.1"/>
    </source>
</evidence>
<reference evidence="1" key="1">
    <citation type="submission" date="2020-06" db="EMBL/GenBank/DDBJ databases">
        <title>Whole Genome Sequence of Bradyrhizobium sp. Strain 66S1MB.</title>
        <authorList>
            <person name="Bromfield E."/>
            <person name="Cloutier S."/>
        </authorList>
    </citation>
    <scope>NUCLEOTIDE SEQUENCE</scope>
    <source>
        <strain evidence="1">66S1MB</strain>
    </source>
</reference>
<sequence>MLKTVDEACDFIAEWCQEAGTHAGQPLACDFAVPDCVVRLNERVGDLWRSAERLPGPILGYATPFLGLLGGQDEILNPNDYARDENGVVPVVWENQGVWGYGFDPDDADQLLVKGDWCDGLRGNFETVWRRVAAKPEDALVCTLLINLCMQSVANWDDNAPKPKAAHIALWQHPAWSDFDGFWINEERTLIYFSGWQVTRR</sequence>
<dbReference type="AlphaFoldDB" id="A0A973WNL1"/>
<dbReference type="RefSeq" id="WP_176531822.1">
    <property type="nucleotide sequence ID" value="NZ_CP088022.1"/>
</dbReference>